<dbReference type="AlphaFoldDB" id="A0AAV2H9D6"/>
<evidence type="ECO:0000256" key="2">
    <source>
        <dbReference type="ARBA" id="ARBA00006824"/>
    </source>
</evidence>
<comment type="similarity">
    <text evidence="2 6">Belongs to the peroxisomal membrane protein PXMP2/4 family.</text>
</comment>
<evidence type="ECO:0000256" key="5">
    <source>
        <dbReference type="ARBA" id="ARBA00023136"/>
    </source>
</evidence>
<evidence type="ECO:0000256" key="1">
    <source>
        <dbReference type="ARBA" id="ARBA00004141"/>
    </source>
</evidence>
<dbReference type="GO" id="GO:0016020">
    <property type="term" value="C:membrane"/>
    <property type="evidence" value="ECO:0007669"/>
    <property type="project" value="UniProtKB-SubCell"/>
</dbReference>
<dbReference type="PANTHER" id="PTHR11266">
    <property type="entry name" value="PEROXISOMAL MEMBRANE PROTEIN 2, PXMP2 MPV17"/>
    <property type="match status" value="1"/>
</dbReference>
<sequence length="205" mass="23888">MDIFYSDLFVEQHATEQFFVLTNFAVDVAAIGGLLIFWEILAQTLKKSSRRRGGTWLQNFRFYRLVRSFLVGLMLGGLNHMWYRILDTYLHEFNIPTLIMKVIIDQDSGAPFMRSCNLFVTSVLEGHSLSTIYHDWKPSALNKPDWRIMYTTQFINFFYLQSRTRTIYVHCVAFVINCYLLYKRYAAQSNAHAADSVHGRPSATD</sequence>
<name>A0AAV2H9D6_LYMST</name>
<dbReference type="InterPro" id="IPR007248">
    <property type="entry name" value="Mpv17_PMP22"/>
</dbReference>
<comment type="subcellular location">
    <subcellularLocation>
        <location evidence="1">Membrane</location>
        <topology evidence="1">Multi-pass membrane protein</topology>
    </subcellularLocation>
</comment>
<keyword evidence="8" id="KW-1185">Reference proteome</keyword>
<reference evidence="7 8" key="1">
    <citation type="submission" date="2024-04" db="EMBL/GenBank/DDBJ databases">
        <authorList>
            <consortium name="Genoscope - CEA"/>
            <person name="William W."/>
        </authorList>
    </citation>
    <scope>NUCLEOTIDE SEQUENCE [LARGE SCALE GENOMIC DNA]</scope>
</reference>
<dbReference type="GO" id="GO:0005739">
    <property type="term" value="C:mitochondrion"/>
    <property type="evidence" value="ECO:0007669"/>
    <property type="project" value="TreeGrafter"/>
</dbReference>
<feature type="transmembrane region" description="Helical" evidence="6">
    <location>
        <begin position="166"/>
        <end position="182"/>
    </location>
</feature>
<evidence type="ECO:0000256" key="6">
    <source>
        <dbReference type="RuleBase" id="RU363053"/>
    </source>
</evidence>
<gene>
    <name evidence="7" type="ORF">GSLYS_00004462001</name>
</gene>
<feature type="transmembrane region" description="Helical" evidence="6">
    <location>
        <begin position="62"/>
        <end position="83"/>
    </location>
</feature>
<dbReference type="Proteomes" id="UP001497497">
    <property type="component" value="Unassembled WGS sequence"/>
</dbReference>
<evidence type="ECO:0000313" key="8">
    <source>
        <dbReference type="Proteomes" id="UP001497497"/>
    </source>
</evidence>
<evidence type="ECO:0000256" key="4">
    <source>
        <dbReference type="ARBA" id="ARBA00022989"/>
    </source>
</evidence>
<proteinExistence type="inferred from homology"/>
<dbReference type="PANTHER" id="PTHR11266:SF8">
    <property type="entry name" value="MPV17-LIKE PROTEIN 2"/>
    <property type="match status" value="1"/>
</dbReference>
<keyword evidence="5 6" id="KW-0472">Membrane</keyword>
<dbReference type="EMBL" id="CAXITT010000067">
    <property type="protein sequence ID" value="CAL1530329.1"/>
    <property type="molecule type" value="Genomic_DNA"/>
</dbReference>
<evidence type="ECO:0000313" key="7">
    <source>
        <dbReference type="EMBL" id="CAL1530329.1"/>
    </source>
</evidence>
<organism evidence="7 8">
    <name type="scientific">Lymnaea stagnalis</name>
    <name type="common">Great pond snail</name>
    <name type="synonym">Helix stagnalis</name>
    <dbReference type="NCBI Taxonomy" id="6523"/>
    <lineage>
        <taxon>Eukaryota</taxon>
        <taxon>Metazoa</taxon>
        <taxon>Spiralia</taxon>
        <taxon>Lophotrochozoa</taxon>
        <taxon>Mollusca</taxon>
        <taxon>Gastropoda</taxon>
        <taxon>Heterobranchia</taxon>
        <taxon>Euthyneura</taxon>
        <taxon>Panpulmonata</taxon>
        <taxon>Hygrophila</taxon>
        <taxon>Lymnaeoidea</taxon>
        <taxon>Lymnaeidae</taxon>
        <taxon>Lymnaea</taxon>
    </lineage>
</organism>
<dbReference type="Pfam" id="PF04117">
    <property type="entry name" value="Mpv17_PMP22"/>
    <property type="match status" value="1"/>
</dbReference>
<comment type="caution">
    <text evidence="7">The sequence shown here is derived from an EMBL/GenBank/DDBJ whole genome shotgun (WGS) entry which is preliminary data.</text>
</comment>
<keyword evidence="3 6" id="KW-0812">Transmembrane</keyword>
<dbReference type="GO" id="GO:0061668">
    <property type="term" value="P:mitochondrial ribosome assembly"/>
    <property type="evidence" value="ECO:0007669"/>
    <property type="project" value="TreeGrafter"/>
</dbReference>
<evidence type="ECO:0000256" key="3">
    <source>
        <dbReference type="ARBA" id="ARBA00022692"/>
    </source>
</evidence>
<feature type="transmembrane region" description="Helical" evidence="6">
    <location>
        <begin position="20"/>
        <end position="41"/>
    </location>
</feature>
<protein>
    <submittedName>
        <fullName evidence="7">Uncharacterized protein</fullName>
    </submittedName>
</protein>
<accession>A0AAV2H9D6</accession>
<keyword evidence="4 6" id="KW-1133">Transmembrane helix</keyword>